<protein>
    <submittedName>
        <fullName evidence="1">Uncharacterized protein</fullName>
    </submittedName>
</protein>
<accession>D0I8X9</accession>
<evidence type="ECO:0000313" key="2">
    <source>
        <dbReference type="Proteomes" id="UP000003604"/>
    </source>
</evidence>
<evidence type="ECO:0000313" key="1">
    <source>
        <dbReference type="EMBL" id="EEY71894.1"/>
    </source>
</evidence>
<dbReference type="AlphaFoldDB" id="D0I8X9"/>
<dbReference type="EMBL" id="ADAQ01000012">
    <property type="protein sequence ID" value="EEY71894.1"/>
    <property type="molecule type" value="Genomic_DNA"/>
</dbReference>
<comment type="caution">
    <text evidence="1">The sequence shown here is derived from an EMBL/GenBank/DDBJ whole genome shotgun (WGS) entry which is preliminary data.</text>
</comment>
<organism evidence="1 2">
    <name type="scientific">Grimontia hollisae CIP 101886</name>
    <dbReference type="NCBI Taxonomy" id="675812"/>
    <lineage>
        <taxon>Bacteria</taxon>
        <taxon>Pseudomonadati</taxon>
        <taxon>Pseudomonadota</taxon>
        <taxon>Gammaproteobacteria</taxon>
        <taxon>Vibrionales</taxon>
        <taxon>Vibrionaceae</taxon>
        <taxon>Grimontia</taxon>
    </lineage>
</organism>
<proteinExistence type="predicted"/>
<sequence length="50" mass="5748">MIMAVAQVIHSHTGNIMETPLNFSKNSPILVGKMIREIVFQRFCHFLSLF</sequence>
<dbReference type="Proteomes" id="UP000003604">
    <property type="component" value="Unassembled WGS sequence"/>
</dbReference>
<keyword evidence="2" id="KW-1185">Reference proteome</keyword>
<reference evidence="1 2" key="1">
    <citation type="submission" date="2009-10" db="EMBL/GenBank/DDBJ databases">
        <authorList>
            <consortium name="Los Alamos National Laboratory (LANL)"/>
            <consortium name="National Microbial Pathogen Data Resource (NMPDR)"/>
            <person name="Saunders E.H."/>
            <person name="Munk A.C."/>
            <person name="Tapia R."/>
            <person name="Green L."/>
            <person name="Rogers Y."/>
            <person name="Detter J.C."/>
            <person name="Bruce D."/>
            <person name="Brettin T.S."/>
            <person name="Colwell R.R."/>
            <person name="Huq A."/>
            <person name="Grim C.J."/>
            <person name="Hasan N.A."/>
            <person name="Bartels D."/>
            <person name="Vonstein V."/>
        </authorList>
    </citation>
    <scope>NUCLEOTIDE SEQUENCE [LARGE SCALE GENOMIC DNA]</scope>
    <source>
        <strain evidence="1 2">CIP 101886</strain>
    </source>
</reference>
<name>D0I8X9_GRIHO</name>
<gene>
    <name evidence="1" type="ORF">VHA_002316</name>
</gene>